<dbReference type="SMART" id="SM00903">
    <property type="entry name" value="Flavin_Reduct"/>
    <property type="match status" value="1"/>
</dbReference>
<proteinExistence type="inferred from homology"/>
<dbReference type="STRING" id="64969.SAMN02745127_01428"/>
<keyword evidence="3" id="KW-0288">FMN</keyword>
<dbReference type="Gene3D" id="2.30.110.10">
    <property type="entry name" value="Electron Transport, Fmn-binding Protein, Chain A"/>
    <property type="match status" value="1"/>
</dbReference>
<keyword evidence="2" id="KW-0285">Flavoprotein</keyword>
<evidence type="ECO:0000256" key="4">
    <source>
        <dbReference type="ARBA" id="ARBA00038054"/>
    </source>
</evidence>
<dbReference type="GO" id="GO:0016646">
    <property type="term" value="F:oxidoreductase activity, acting on the CH-NH group of donors, NAD or NADP as acceptor"/>
    <property type="evidence" value="ECO:0007669"/>
    <property type="project" value="UniProtKB-ARBA"/>
</dbReference>
<keyword evidence="7" id="KW-1185">Reference proteome</keyword>
<evidence type="ECO:0000256" key="2">
    <source>
        <dbReference type="ARBA" id="ARBA00022630"/>
    </source>
</evidence>
<dbReference type="InterPro" id="IPR002563">
    <property type="entry name" value="Flavin_Rdtase-like_dom"/>
</dbReference>
<dbReference type="RefSeq" id="WP_078745042.1">
    <property type="nucleotide sequence ID" value="NZ_FUXG01000008.1"/>
</dbReference>
<dbReference type="PANTHER" id="PTHR33798">
    <property type="entry name" value="FLAVOPROTEIN OXYGENASE"/>
    <property type="match status" value="1"/>
</dbReference>
<sequence length="202" mass="22039">MDIATESLSPIETINLLGSTVYPRPIAWVSTQSAEGINNLAPFSYFNVASVNPPIISFSVLLNAKGEEKDSLINLKASKHFVVNMVDKSHAEQMNQTSADLPAEVDEFELAGLTPLRVASGSSPAIKEALAWFECRLHSVQRLGDGPLAGNLVLGEIVNIHIDDNVWQNGRVNMDAWNLIAKLGGHRYSESNQTFSLKRPQA</sequence>
<dbReference type="EMBL" id="MTSM01000008">
    <property type="protein sequence ID" value="OPX55604.1"/>
    <property type="molecule type" value="Genomic_DNA"/>
</dbReference>
<dbReference type="OrthoDB" id="9794638at2"/>
<evidence type="ECO:0000313" key="7">
    <source>
        <dbReference type="Proteomes" id="UP000191418"/>
    </source>
</evidence>
<dbReference type="Pfam" id="PF01613">
    <property type="entry name" value="Flavin_Reduct"/>
    <property type="match status" value="1"/>
</dbReference>
<dbReference type="PANTHER" id="PTHR33798:SF5">
    <property type="entry name" value="FLAVIN REDUCTASE LIKE DOMAIN-CONTAINING PROTEIN"/>
    <property type="match status" value="1"/>
</dbReference>
<dbReference type="Proteomes" id="UP000191418">
    <property type="component" value="Unassembled WGS sequence"/>
</dbReference>
<accession>A0A1T4PCC1</accession>
<dbReference type="InterPro" id="IPR012349">
    <property type="entry name" value="Split_barrel_FMN-bd"/>
</dbReference>
<comment type="caution">
    <text evidence="6">The sequence shown here is derived from an EMBL/GenBank/DDBJ whole genome shotgun (WGS) entry which is preliminary data.</text>
</comment>
<dbReference type="GO" id="GO:0010181">
    <property type="term" value="F:FMN binding"/>
    <property type="evidence" value="ECO:0007669"/>
    <property type="project" value="InterPro"/>
</dbReference>
<feature type="domain" description="Flavin reductase like" evidence="5">
    <location>
        <begin position="19"/>
        <end position="174"/>
    </location>
</feature>
<dbReference type="AlphaFoldDB" id="A0A1T4PCC1"/>
<comment type="cofactor">
    <cofactor evidence="1">
        <name>FMN</name>
        <dbReference type="ChEBI" id="CHEBI:58210"/>
    </cofactor>
</comment>
<evidence type="ECO:0000259" key="5">
    <source>
        <dbReference type="SMART" id="SM00903"/>
    </source>
</evidence>
<reference evidence="6 7" key="1">
    <citation type="submission" date="2017-01" db="EMBL/GenBank/DDBJ databases">
        <title>Genome Sequencing of a Marine Spirillum, Oceanospirillum multiglobuliferum ATCC 33336, from Japan.</title>
        <authorList>
            <person name="Carney J.G."/>
            <person name="Trachtenberg A.M."/>
            <person name="Rheaume B.A."/>
            <person name="Linnane J.D."/>
            <person name="Pitts N.L."/>
            <person name="Mykles D.L."/>
            <person name="Maclea K.S."/>
        </authorList>
    </citation>
    <scope>NUCLEOTIDE SEQUENCE [LARGE SCALE GENOMIC DNA]</scope>
    <source>
        <strain evidence="6 7">ATCC 33336</strain>
    </source>
</reference>
<protein>
    <recommendedName>
        <fullName evidence="5">Flavin reductase like domain-containing protein</fullName>
    </recommendedName>
</protein>
<evidence type="ECO:0000313" key="6">
    <source>
        <dbReference type="EMBL" id="OPX55604.1"/>
    </source>
</evidence>
<organism evidence="6 7">
    <name type="scientific">Oceanospirillum multiglobuliferum</name>
    <dbReference type="NCBI Taxonomy" id="64969"/>
    <lineage>
        <taxon>Bacteria</taxon>
        <taxon>Pseudomonadati</taxon>
        <taxon>Pseudomonadota</taxon>
        <taxon>Gammaproteobacteria</taxon>
        <taxon>Oceanospirillales</taxon>
        <taxon>Oceanospirillaceae</taxon>
        <taxon>Oceanospirillum</taxon>
    </lineage>
</organism>
<comment type="similarity">
    <text evidence="4">Belongs to the flavoredoxin family.</text>
</comment>
<dbReference type="SUPFAM" id="SSF50475">
    <property type="entry name" value="FMN-binding split barrel"/>
    <property type="match status" value="1"/>
</dbReference>
<gene>
    <name evidence="6" type="ORF">BTE48_08300</name>
</gene>
<evidence type="ECO:0000256" key="3">
    <source>
        <dbReference type="ARBA" id="ARBA00022643"/>
    </source>
</evidence>
<evidence type="ECO:0000256" key="1">
    <source>
        <dbReference type="ARBA" id="ARBA00001917"/>
    </source>
</evidence>
<name>A0A1T4PCC1_9GAMM</name>